<dbReference type="EMBL" id="BAEP01000024">
    <property type="protein sequence ID" value="GAC23578.1"/>
    <property type="molecule type" value="Genomic_DNA"/>
</dbReference>
<dbReference type="SUPFAM" id="SSF82171">
    <property type="entry name" value="DPP6 N-terminal domain-like"/>
    <property type="match status" value="1"/>
</dbReference>
<gene>
    <name evidence="6" type="primary">cadC</name>
    <name evidence="6" type="ORF">GMES_1279</name>
</gene>
<dbReference type="InterPro" id="IPR016032">
    <property type="entry name" value="Sig_transdc_resp-reg_C-effctor"/>
</dbReference>
<protein>
    <submittedName>
        <fullName evidence="6">Transcriptional activator of cad operon</fullName>
    </submittedName>
</protein>
<evidence type="ECO:0000313" key="7">
    <source>
        <dbReference type="Proteomes" id="UP000006263"/>
    </source>
</evidence>
<dbReference type="SMART" id="SM00862">
    <property type="entry name" value="Trans_reg_C"/>
    <property type="match status" value="1"/>
</dbReference>
<organism evidence="6 7">
    <name type="scientific">Paraglaciecola mesophila KMM 241</name>
    <dbReference type="NCBI Taxonomy" id="1128912"/>
    <lineage>
        <taxon>Bacteria</taxon>
        <taxon>Pseudomonadati</taxon>
        <taxon>Pseudomonadota</taxon>
        <taxon>Gammaproteobacteria</taxon>
        <taxon>Alteromonadales</taxon>
        <taxon>Alteromonadaceae</taxon>
        <taxon>Paraglaciecola</taxon>
    </lineage>
</organism>
<feature type="transmembrane region" description="Helical" evidence="4">
    <location>
        <begin position="144"/>
        <end position="162"/>
    </location>
</feature>
<evidence type="ECO:0000259" key="5">
    <source>
        <dbReference type="PROSITE" id="PS51755"/>
    </source>
</evidence>
<dbReference type="Pfam" id="PF07676">
    <property type="entry name" value="PD40"/>
    <property type="match status" value="2"/>
</dbReference>
<reference evidence="6 7" key="1">
    <citation type="journal article" date="2017" name="Antonie Van Leeuwenhoek">
        <title>Rhizobium rhizosphaerae sp. nov., a novel species isolated from rice rhizosphere.</title>
        <authorList>
            <person name="Zhao J.J."/>
            <person name="Zhang J."/>
            <person name="Zhang R.J."/>
            <person name="Zhang C.W."/>
            <person name="Yin H.Q."/>
            <person name="Zhang X.X."/>
        </authorList>
    </citation>
    <scope>NUCLEOTIDE SEQUENCE [LARGE SCALE GENOMIC DNA]</scope>
    <source>
        <strain evidence="6 7">KMM 241</strain>
    </source>
</reference>
<dbReference type="InterPro" id="IPR036388">
    <property type="entry name" value="WH-like_DNA-bd_sf"/>
</dbReference>
<comment type="caution">
    <text evidence="6">The sequence shown here is derived from an EMBL/GenBank/DDBJ whole genome shotgun (WGS) entry which is preliminary data.</text>
</comment>
<dbReference type="InterPro" id="IPR001867">
    <property type="entry name" value="OmpR/PhoB-type_DNA-bd"/>
</dbReference>
<dbReference type="InterPro" id="IPR011659">
    <property type="entry name" value="WD40"/>
</dbReference>
<feature type="domain" description="OmpR/PhoB-type" evidence="5">
    <location>
        <begin position="2"/>
        <end position="100"/>
    </location>
</feature>
<keyword evidence="4" id="KW-1133">Transmembrane helix</keyword>
<dbReference type="RefSeq" id="WP_006991729.1">
    <property type="nucleotide sequence ID" value="NZ_BAEP01000024.1"/>
</dbReference>
<dbReference type="eggNOG" id="COG3710">
    <property type="taxonomic scope" value="Bacteria"/>
</dbReference>
<keyword evidence="4" id="KW-0472">Membrane</keyword>
<dbReference type="GO" id="GO:0003677">
    <property type="term" value="F:DNA binding"/>
    <property type="evidence" value="ECO:0007669"/>
    <property type="project" value="UniProtKB-UniRule"/>
</dbReference>
<dbReference type="AlphaFoldDB" id="K6Z3J8"/>
<feature type="DNA-binding region" description="OmpR/PhoB-type" evidence="3">
    <location>
        <begin position="2"/>
        <end position="100"/>
    </location>
</feature>
<evidence type="ECO:0000313" key="6">
    <source>
        <dbReference type="EMBL" id="GAC23578.1"/>
    </source>
</evidence>
<keyword evidence="2 3" id="KW-0238">DNA-binding</keyword>
<dbReference type="Proteomes" id="UP000006263">
    <property type="component" value="Unassembled WGS sequence"/>
</dbReference>
<dbReference type="OrthoDB" id="5693682at2"/>
<dbReference type="InterPro" id="IPR011042">
    <property type="entry name" value="6-blade_b-propeller_TolB-like"/>
</dbReference>
<sequence length="748" mass="83667">MTEQYWIGDFFINLPRNQITHDEHTQTLPPKALAVLTYLAKHQGDVVSQEDLLNQVWKDIVVSPNSLQRCIAQLRKAFGDDGKAQGLIKTHAKKGYSLEAAIRWKDSRRGNITVNTNELNKSPPHHPKPGTNKVVKDRFSAKHIFVLSLFIVLVISITSTLWPSSLPIPSPASPLHINDIRLLTSTDNRELASAYSPDGKFIVFQRFPEVMCTSHLWAKDIETQQEFQLTLDLGSYGSLAFSQDGASLTFVKQNNCSAPALQKKCFLLQQLDFEQALQSPQTPATLMECKHTDIKSPTWLSANDIALLQKDQGRWKLIRYSVKADKSGLLYEVNNGSVVSYDFSKRHNLIALTTVHESGVLHIEKLTPEGAQLSSHAINFRGVVPQYGTIYPNFSPIDGHLIFSTGKQLFTLSFDGDISAISMPLTDAIGTPLFHPNGKKMLAIKGHYDSDIVSIPLSQFSHSHTQQTDTLGATVEYETVVRSMQEENRAKYHPNGSLIAYYSEGDGTSQVWTTNIAQGSTDLHHEGLAGTVSPNDFAHNAADSNYTKQRSQFPTNTYVRNILWAADGQSLLVNASSQLTRLYLNGAEESTSLSYPVTSLFHWDSEHKMIIANILYRGVSTLVELNLTNSEFSILTNHEVTWAAKTDRGELIYKDNADRFWLSSAIENKLIPELTTQGSHQHFILKNDVIYGINDQYQLWKYMLENGSFEVLGQLPDAVDYITDINDNAILMTLRVAARKDVVELSIK</sequence>
<dbReference type="PANTHER" id="PTHR36842">
    <property type="entry name" value="PROTEIN TOLB HOMOLOG"/>
    <property type="match status" value="1"/>
</dbReference>
<comment type="similarity">
    <text evidence="1">Belongs to the TolB family.</text>
</comment>
<evidence type="ECO:0000256" key="1">
    <source>
        <dbReference type="ARBA" id="ARBA00009820"/>
    </source>
</evidence>
<dbReference type="Pfam" id="PF00486">
    <property type="entry name" value="Trans_reg_C"/>
    <property type="match status" value="1"/>
</dbReference>
<keyword evidence="4" id="KW-0812">Transmembrane</keyword>
<evidence type="ECO:0000256" key="2">
    <source>
        <dbReference type="ARBA" id="ARBA00023125"/>
    </source>
</evidence>
<dbReference type="Gene3D" id="2.120.10.30">
    <property type="entry name" value="TolB, C-terminal domain"/>
    <property type="match status" value="2"/>
</dbReference>
<dbReference type="GO" id="GO:0000160">
    <property type="term" value="P:phosphorelay signal transduction system"/>
    <property type="evidence" value="ECO:0007669"/>
    <property type="project" value="InterPro"/>
</dbReference>
<proteinExistence type="inferred from homology"/>
<dbReference type="GO" id="GO:0006355">
    <property type="term" value="P:regulation of DNA-templated transcription"/>
    <property type="evidence" value="ECO:0007669"/>
    <property type="project" value="InterPro"/>
</dbReference>
<dbReference type="Gene3D" id="1.10.10.10">
    <property type="entry name" value="Winged helix-like DNA-binding domain superfamily/Winged helix DNA-binding domain"/>
    <property type="match status" value="1"/>
</dbReference>
<accession>K6Z3J8</accession>
<dbReference type="SUPFAM" id="SSF46894">
    <property type="entry name" value="C-terminal effector domain of the bipartite response regulators"/>
    <property type="match status" value="1"/>
</dbReference>
<dbReference type="eggNOG" id="COG0823">
    <property type="taxonomic scope" value="Bacteria"/>
</dbReference>
<name>K6Z3J8_9ALTE</name>
<dbReference type="PROSITE" id="PS51755">
    <property type="entry name" value="OMPR_PHOB"/>
    <property type="match status" value="1"/>
</dbReference>
<evidence type="ECO:0000256" key="4">
    <source>
        <dbReference type="SAM" id="Phobius"/>
    </source>
</evidence>
<dbReference type="CDD" id="cd00383">
    <property type="entry name" value="trans_reg_C"/>
    <property type="match status" value="1"/>
</dbReference>
<evidence type="ECO:0000256" key="3">
    <source>
        <dbReference type="PROSITE-ProRule" id="PRU01091"/>
    </source>
</evidence>